<keyword evidence="2" id="KW-1185">Reference proteome</keyword>
<gene>
    <name evidence="1" type="ORF">MLD38_000221</name>
</gene>
<dbReference type="Proteomes" id="UP001057402">
    <property type="component" value="Chromosome 1"/>
</dbReference>
<proteinExistence type="predicted"/>
<comment type="caution">
    <text evidence="1">The sequence shown here is derived from an EMBL/GenBank/DDBJ whole genome shotgun (WGS) entry which is preliminary data.</text>
</comment>
<name>A0ACB9S9B6_9MYRT</name>
<organism evidence="1 2">
    <name type="scientific">Melastoma candidum</name>
    <dbReference type="NCBI Taxonomy" id="119954"/>
    <lineage>
        <taxon>Eukaryota</taxon>
        <taxon>Viridiplantae</taxon>
        <taxon>Streptophyta</taxon>
        <taxon>Embryophyta</taxon>
        <taxon>Tracheophyta</taxon>
        <taxon>Spermatophyta</taxon>
        <taxon>Magnoliopsida</taxon>
        <taxon>eudicotyledons</taxon>
        <taxon>Gunneridae</taxon>
        <taxon>Pentapetalae</taxon>
        <taxon>rosids</taxon>
        <taxon>malvids</taxon>
        <taxon>Myrtales</taxon>
        <taxon>Melastomataceae</taxon>
        <taxon>Melastomatoideae</taxon>
        <taxon>Melastomateae</taxon>
        <taxon>Melastoma</taxon>
    </lineage>
</organism>
<reference evidence="2" key="1">
    <citation type="journal article" date="2023" name="Front. Plant Sci.">
        <title>Chromosomal-level genome assembly of Melastoma candidum provides insights into trichome evolution.</title>
        <authorList>
            <person name="Zhong Y."/>
            <person name="Wu W."/>
            <person name="Sun C."/>
            <person name="Zou P."/>
            <person name="Liu Y."/>
            <person name="Dai S."/>
            <person name="Zhou R."/>
        </authorList>
    </citation>
    <scope>NUCLEOTIDE SEQUENCE [LARGE SCALE GENOMIC DNA]</scope>
</reference>
<sequence length="138" mass="14764">MDGCVGGGCRVIKKKRKWDQPAEGFTGAGLPFPVILWNLFSVVVPGNAPILPSFLVANSVATAQALPLSGIVLHAASVLPKSNQPKAQEELVIAREMIINDGDPAVRFKLTKCQTQEVIQRSTGAVVTTWLAAHKNHN</sequence>
<protein>
    <submittedName>
        <fullName evidence="1">Uncharacterized protein</fullName>
    </submittedName>
</protein>
<evidence type="ECO:0000313" key="1">
    <source>
        <dbReference type="EMBL" id="KAI4387822.1"/>
    </source>
</evidence>
<evidence type="ECO:0000313" key="2">
    <source>
        <dbReference type="Proteomes" id="UP001057402"/>
    </source>
</evidence>
<dbReference type="EMBL" id="CM042880">
    <property type="protein sequence ID" value="KAI4387822.1"/>
    <property type="molecule type" value="Genomic_DNA"/>
</dbReference>
<accession>A0ACB9S9B6</accession>